<evidence type="ECO:0000256" key="1">
    <source>
        <dbReference type="ARBA" id="ARBA00022741"/>
    </source>
</evidence>
<dbReference type="RefSeq" id="WP_054066271.1">
    <property type="nucleotide sequence ID" value="NZ_CP020121.1"/>
</dbReference>
<dbReference type="SUPFAM" id="SSF160467">
    <property type="entry name" value="PH0987 N-terminal domain-like"/>
    <property type="match status" value="1"/>
</dbReference>
<dbReference type="Gene3D" id="2.40.100.10">
    <property type="entry name" value="Cyclophilin-like"/>
    <property type="match status" value="2"/>
</dbReference>
<evidence type="ECO:0000259" key="4">
    <source>
        <dbReference type="SMART" id="SM00796"/>
    </source>
</evidence>
<dbReference type="PANTHER" id="PTHR43309:SF3">
    <property type="entry name" value="5-OXOPROLINASE SUBUNIT C"/>
    <property type="match status" value="1"/>
</dbReference>
<dbReference type="OrthoDB" id="9768696at2"/>
<dbReference type="Gene3D" id="3.30.1360.40">
    <property type="match status" value="1"/>
</dbReference>
<name>A0A1V0BAL8_9BURK</name>
<evidence type="ECO:0000256" key="3">
    <source>
        <dbReference type="ARBA" id="ARBA00022840"/>
    </source>
</evidence>
<reference evidence="6 7" key="1">
    <citation type="submission" date="2017-03" db="EMBL/GenBank/DDBJ databases">
        <title>Rapid Whole Genome Sequencing of Comamonas kerstersii Causing Continuous ambulatory Peritoneal Dialysis-Associated Peritonitis.</title>
        <authorList>
            <person name="Zheng B."/>
        </authorList>
    </citation>
    <scope>NUCLEOTIDE SEQUENCE [LARGE SCALE GENOMIC DNA]</scope>
    <source>
        <strain evidence="6 7">8943</strain>
    </source>
</reference>
<feature type="domain" description="Carboxyltransferase" evidence="5">
    <location>
        <begin position="259"/>
        <end position="544"/>
    </location>
</feature>
<dbReference type="PANTHER" id="PTHR43309">
    <property type="entry name" value="5-OXOPROLINASE SUBUNIT C"/>
    <property type="match status" value="1"/>
</dbReference>
<dbReference type="Pfam" id="PF02682">
    <property type="entry name" value="CT_C_D"/>
    <property type="match status" value="1"/>
</dbReference>
<sequence length="544" mass="57678">MRFLPASDRALLLELQDLQQTMSVYRHVAAQQLPCMEDLVPAARTLLVQFDPYTMSAAELRTQLQLLAEQALQREQLAVTGQGRLVEIPVHYTGEDLPEVAELLGMTVAQLIECHTAQPYDAAFAGFAPGFVYLSGGANLQVPRRKSPRTRVPAGAVALGGSFSAVYPSASPGGWQLIGVTDVPMWDLQRAEPAYIQPGFRVQFVDAARSPVTVSLPVAKKYEQKQPLAQIQQALPAIEIVSIGLQTLMQDAGRQGLSGLGISASGALDLPAMHAANRLVGNPVDAPVLENLMGQLQLRSHGATTLAVTGAQVDVTVHSAQGASWPVSSHAPIALNDGDRLQLHAPAAGMRCYVAVRGGWQVEPVLGSCATDTLAQVGPPALQVGQHIAVGHAIPANQLCAVELGGLAQPALPRAGELVTLDVVLGPRTDWFTPAAVQTFLAQEWSVTPQSNRVGIRLQGAQALERAQHQELPSEGTVTGAIQVPVNGQPVLFLADHPLTGGYPVIAAVASYHLPLAAQIPVGCRIRFRVVESCLAAAERKDLE</sequence>
<dbReference type="InterPro" id="IPR052708">
    <property type="entry name" value="PxpC"/>
</dbReference>
<dbReference type="NCBIfam" id="TIGR00724">
    <property type="entry name" value="urea_amlyse_rel"/>
    <property type="match status" value="1"/>
</dbReference>
<evidence type="ECO:0000259" key="5">
    <source>
        <dbReference type="SMART" id="SM00797"/>
    </source>
</evidence>
<keyword evidence="1" id="KW-0547">Nucleotide-binding</keyword>
<dbReference type="SMART" id="SM00796">
    <property type="entry name" value="AHS1"/>
    <property type="match status" value="1"/>
</dbReference>
<dbReference type="InterPro" id="IPR003833">
    <property type="entry name" value="CT_C_D"/>
</dbReference>
<dbReference type="GO" id="GO:0016787">
    <property type="term" value="F:hydrolase activity"/>
    <property type="evidence" value="ECO:0007669"/>
    <property type="project" value="UniProtKB-KW"/>
</dbReference>
<accession>A0A1V0BAL8</accession>
<dbReference type="GO" id="GO:0005524">
    <property type="term" value="F:ATP binding"/>
    <property type="evidence" value="ECO:0007669"/>
    <property type="project" value="UniProtKB-KW"/>
</dbReference>
<evidence type="ECO:0000313" key="6">
    <source>
        <dbReference type="EMBL" id="AQZ96952.1"/>
    </source>
</evidence>
<evidence type="ECO:0000256" key="2">
    <source>
        <dbReference type="ARBA" id="ARBA00022801"/>
    </source>
</evidence>
<gene>
    <name evidence="6" type="ORF">B5M06_00375</name>
</gene>
<dbReference type="AlphaFoldDB" id="A0A1V0BAL8"/>
<dbReference type="SUPFAM" id="SSF50891">
    <property type="entry name" value="Cyclophilin-like"/>
    <property type="match status" value="2"/>
</dbReference>
<dbReference type="KEGG" id="cke:B5M06_00375"/>
<dbReference type="Proteomes" id="UP000242792">
    <property type="component" value="Chromosome"/>
</dbReference>
<dbReference type="InterPro" id="IPR003778">
    <property type="entry name" value="CT_A_B"/>
</dbReference>
<dbReference type="EMBL" id="CP020121">
    <property type="protein sequence ID" value="AQZ96952.1"/>
    <property type="molecule type" value="Genomic_DNA"/>
</dbReference>
<proteinExistence type="predicted"/>
<keyword evidence="2 6" id="KW-0378">Hydrolase</keyword>
<protein>
    <submittedName>
        <fullName evidence="6">Allophanate hydrolase</fullName>
    </submittedName>
</protein>
<organism evidence="6 7">
    <name type="scientific">Comamonas kerstersii</name>
    <dbReference type="NCBI Taxonomy" id="225992"/>
    <lineage>
        <taxon>Bacteria</taxon>
        <taxon>Pseudomonadati</taxon>
        <taxon>Pseudomonadota</taxon>
        <taxon>Betaproteobacteria</taxon>
        <taxon>Burkholderiales</taxon>
        <taxon>Comamonadaceae</taxon>
        <taxon>Comamonas</taxon>
    </lineage>
</organism>
<dbReference type="Pfam" id="PF02626">
    <property type="entry name" value="CT_A_B"/>
    <property type="match status" value="1"/>
</dbReference>
<dbReference type="GeneID" id="83037770"/>
<dbReference type="SMART" id="SM00797">
    <property type="entry name" value="AHS2"/>
    <property type="match status" value="1"/>
</dbReference>
<evidence type="ECO:0000313" key="7">
    <source>
        <dbReference type="Proteomes" id="UP000242792"/>
    </source>
</evidence>
<dbReference type="InterPro" id="IPR029000">
    <property type="entry name" value="Cyclophilin-like_dom_sf"/>
</dbReference>
<keyword evidence="3" id="KW-0067">ATP-binding</keyword>
<feature type="domain" description="Carboxyltransferase" evidence="4">
    <location>
        <begin position="1"/>
        <end position="196"/>
    </location>
</feature>